<feature type="region of interest" description="Disordered" evidence="2">
    <location>
        <begin position="60"/>
        <end position="107"/>
    </location>
</feature>
<sequence>MAQKVLVQLVDDLDGTTSNDISTVQFGLDGVTYEIDLTKANAAKLRKGLEDFIAAARRVGGRAKRGTAGSAPKAKTSSTGGYTREQNQAIREWAKKNGHDVSERGRIPSHIIEAFESAHGRKKKNPAA</sequence>
<dbReference type="Gene3D" id="4.10.320.10">
    <property type="entry name" value="E3-binding domain"/>
    <property type="match status" value="1"/>
</dbReference>
<feature type="compositionally biased region" description="Basic and acidic residues" evidence="2">
    <location>
        <begin position="92"/>
        <end position="106"/>
    </location>
</feature>
<protein>
    <submittedName>
        <fullName evidence="5">Lsr2 family protein</fullName>
    </submittedName>
</protein>
<dbReference type="GO" id="GO:0016746">
    <property type="term" value="F:acyltransferase activity"/>
    <property type="evidence" value="ECO:0007669"/>
    <property type="project" value="InterPro"/>
</dbReference>
<name>A0A4D4J7Q7_9PSEU</name>
<keyword evidence="1" id="KW-0238">DNA-binding</keyword>
<dbReference type="InterPro" id="IPR055370">
    <property type="entry name" value="Lsr2_DNA-bd"/>
</dbReference>
<dbReference type="Pfam" id="PF11774">
    <property type="entry name" value="Lsr2"/>
    <property type="match status" value="1"/>
</dbReference>
<evidence type="ECO:0000256" key="1">
    <source>
        <dbReference type="ARBA" id="ARBA00023125"/>
    </source>
</evidence>
<accession>A0A4D4J7Q7</accession>
<evidence type="ECO:0000259" key="3">
    <source>
        <dbReference type="Pfam" id="PF11774"/>
    </source>
</evidence>
<dbReference type="InterPro" id="IPR042261">
    <property type="entry name" value="Lsr2-like_dimerization"/>
</dbReference>
<dbReference type="EMBL" id="BJFL01000015">
    <property type="protein sequence ID" value="GDY31544.1"/>
    <property type="molecule type" value="Genomic_DNA"/>
</dbReference>
<feature type="compositionally biased region" description="Polar residues" evidence="2">
    <location>
        <begin position="75"/>
        <end position="89"/>
    </location>
</feature>
<proteinExistence type="predicted"/>
<dbReference type="InterPro" id="IPR036625">
    <property type="entry name" value="E3-bd_dom_sf"/>
</dbReference>
<feature type="domain" description="Lsr2 dimerization" evidence="3">
    <location>
        <begin position="1"/>
        <end position="60"/>
    </location>
</feature>
<dbReference type="OrthoDB" id="4113332at2"/>
<dbReference type="Gene3D" id="3.30.60.230">
    <property type="entry name" value="Lsr2, dimerization domain"/>
    <property type="match status" value="1"/>
</dbReference>
<organism evidence="5 6">
    <name type="scientific">Gandjariella thermophila</name>
    <dbReference type="NCBI Taxonomy" id="1931992"/>
    <lineage>
        <taxon>Bacteria</taxon>
        <taxon>Bacillati</taxon>
        <taxon>Actinomycetota</taxon>
        <taxon>Actinomycetes</taxon>
        <taxon>Pseudonocardiales</taxon>
        <taxon>Pseudonocardiaceae</taxon>
        <taxon>Gandjariella</taxon>
    </lineage>
</organism>
<dbReference type="Pfam" id="PF23359">
    <property type="entry name" value="Lsr2_DNA-bd"/>
    <property type="match status" value="1"/>
</dbReference>
<comment type="caution">
    <text evidence="5">The sequence shown here is derived from an EMBL/GenBank/DDBJ whole genome shotgun (WGS) entry which is preliminary data.</text>
</comment>
<dbReference type="Proteomes" id="UP000298860">
    <property type="component" value="Unassembled WGS sequence"/>
</dbReference>
<dbReference type="GO" id="GO:0003677">
    <property type="term" value="F:DNA binding"/>
    <property type="evidence" value="ECO:0007669"/>
    <property type="project" value="UniProtKB-KW"/>
</dbReference>
<evidence type="ECO:0000313" key="5">
    <source>
        <dbReference type="EMBL" id="GDY31544.1"/>
    </source>
</evidence>
<gene>
    <name evidence="5" type="ORF">GTS_31770</name>
</gene>
<dbReference type="InterPro" id="IPR024412">
    <property type="entry name" value="Lsr2_dim_dom"/>
</dbReference>
<keyword evidence="6" id="KW-1185">Reference proteome</keyword>
<evidence type="ECO:0000313" key="6">
    <source>
        <dbReference type="Proteomes" id="UP000298860"/>
    </source>
</evidence>
<feature type="domain" description="Lsr2 DNA-binding" evidence="4">
    <location>
        <begin position="84"/>
        <end position="118"/>
    </location>
</feature>
<dbReference type="AlphaFoldDB" id="A0A4D4J7Q7"/>
<evidence type="ECO:0000259" key="4">
    <source>
        <dbReference type="Pfam" id="PF23359"/>
    </source>
</evidence>
<dbReference type="RefSeq" id="WP_137814616.1">
    <property type="nucleotide sequence ID" value="NZ_BJFL01000015.1"/>
</dbReference>
<reference evidence="6" key="1">
    <citation type="submission" date="2019-04" db="EMBL/GenBank/DDBJ databases">
        <title>Draft genome sequence of Pseudonocardiaceae bacterium SL3-2-4.</title>
        <authorList>
            <person name="Ningsih F."/>
            <person name="Yokota A."/>
            <person name="Sakai Y."/>
            <person name="Nanatani K."/>
            <person name="Yabe S."/>
            <person name="Oetari A."/>
            <person name="Sjamsuridzal W."/>
        </authorList>
    </citation>
    <scope>NUCLEOTIDE SEQUENCE [LARGE SCALE GENOMIC DNA]</scope>
    <source>
        <strain evidence="6">SL3-2-4</strain>
    </source>
</reference>
<evidence type="ECO:0000256" key="2">
    <source>
        <dbReference type="SAM" id="MobiDB-lite"/>
    </source>
</evidence>